<dbReference type="InterPro" id="IPR001279">
    <property type="entry name" value="Metallo-B-lactamas"/>
</dbReference>
<dbReference type="PANTHER" id="PTHR15032">
    <property type="entry name" value="N-ACYL-PHOSPHATIDYLETHANOLAMINE-HYDROLYZING PHOSPHOLIPASE D"/>
    <property type="match status" value="1"/>
</dbReference>
<dbReference type="Gene3D" id="3.60.15.10">
    <property type="entry name" value="Ribonuclease Z/Hydroxyacylglutathione hydrolase-like"/>
    <property type="match status" value="1"/>
</dbReference>
<dbReference type="SUPFAM" id="SSF56281">
    <property type="entry name" value="Metallo-hydrolase/oxidoreductase"/>
    <property type="match status" value="1"/>
</dbReference>
<organism evidence="2 3">
    <name type="scientific">Rhizobium anhuiense</name>
    <dbReference type="NCBI Taxonomy" id="1184720"/>
    <lineage>
        <taxon>Bacteria</taxon>
        <taxon>Pseudomonadati</taxon>
        <taxon>Pseudomonadota</taxon>
        <taxon>Alphaproteobacteria</taxon>
        <taxon>Hyphomicrobiales</taxon>
        <taxon>Rhizobiaceae</taxon>
        <taxon>Rhizobium/Agrobacterium group</taxon>
        <taxon>Rhizobium</taxon>
    </lineage>
</organism>
<dbReference type="EMBL" id="RIBW01000022">
    <property type="protein sequence ID" value="RUL96465.1"/>
    <property type="molecule type" value="Genomic_DNA"/>
</dbReference>
<dbReference type="InterPro" id="IPR036866">
    <property type="entry name" value="RibonucZ/Hydroxyglut_hydro"/>
</dbReference>
<evidence type="ECO:0000313" key="2">
    <source>
        <dbReference type="EMBL" id="RUL96465.1"/>
    </source>
</evidence>
<evidence type="ECO:0000313" key="3">
    <source>
        <dbReference type="Proteomes" id="UP000273611"/>
    </source>
</evidence>
<feature type="domain" description="Metallo-beta-lactamase" evidence="1">
    <location>
        <begin position="83"/>
        <end position="283"/>
    </location>
</feature>
<accession>A0A3S0Q223</accession>
<protein>
    <recommendedName>
        <fullName evidence="1">Metallo-beta-lactamase domain-containing protein</fullName>
    </recommendedName>
</protein>
<dbReference type="Pfam" id="PF12706">
    <property type="entry name" value="Lactamase_B_2"/>
    <property type="match status" value="1"/>
</dbReference>
<sequence length="337" mass="37574">MTKRNRYVTFPPTENFDGVRFANPGHPGTDRSVRDLFRWQRERRVPWPKRVDIVRAVPERRVSGLRATMVGHATVLIQAAGLNVLTDPVWSERAGPYGYIGRSRTTAPGIAFADLPPIDVVLLSHNHYDHLDLPTLKRLHERDAPMIITPLGNETIIRRAVPRARIATGNWGTRFHLPNGAVVDIVPANHWSARGIGDRRMALWGGFMLRTNAGLVYFAGDTGYGTGAIFKAMRATHGRPDLALIPIGAYAPRWFMAAQHVDPKEAVLIMRSLDARKALGIHWGTFRLTDEPWDEPPRLLAEALASHGMNRTCFEAFRPGQVVDVDPRQDSDAGSPN</sequence>
<name>A0A3S0Q223_9HYPH</name>
<dbReference type="GO" id="GO:0005737">
    <property type="term" value="C:cytoplasm"/>
    <property type="evidence" value="ECO:0007669"/>
    <property type="project" value="TreeGrafter"/>
</dbReference>
<evidence type="ECO:0000259" key="1">
    <source>
        <dbReference type="Pfam" id="PF12706"/>
    </source>
</evidence>
<proteinExistence type="predicted"/>
<comment type="caution">
    <text evidence="2">The sequence shown here is derived from an EMBL/GenBank/DDBJ whole genome shotgun (WGS) entry which is preliminary data.</text>
</comment>
<dbReference type="Proteomes" id="UP000273611">
    <property type="component" value="Unassembled WGS sequence"/>
</dbReference>
<dbReference type="PANTHER" id="PTHR15032:SF4">
    <property type="entry name" value="N-ACYL-PHOSPHATIDYLETHANOLAMINE-HYDROLYZING PHOSPHOLIPASE D"/>
    <property type="match status" value="1"/>
</dbReference>
<dbReference type="AlphaFoldDB" id="A0A3S0Q223"/>
<dbReference type="RefSeq" id="WP_127431618.1">
    <property type="nucleotide sequence ID" value="NZ_BMFI01000019.1"/>
</dbReference>
<gene>
    <name evidence="2" type="ORF">EEQ99_30510</name>
</gene>
<reference evidence="2 3" key="1">
    <citation type="journal article" date="2015" name="Int. J. Syst. Evol. Microbiol.">
        <title>Rhizobium anhuiense sp. nov., isolated from effective nodules of Vicia faba and Pisum sativum.</title>
        <authorList>
            <person name="Zhang Y.J."/>
            <person name="Zheng W.T."/>
            <person name="Everall I."/>
            <person name="Young J.P."/>
            <person name="Zhang X.X."/>
            <person name="Tian C.F."/>
            <person name="Sui X.H."/>
            <person name="Wang E.T."/>
            <person name="Chen W.X."/>
        </authorList>
    </citation>
    <scope>NUCLEOTIDE SEQUENCE [LARGE SCALE GENOMIC DNA]</scope>
    <source>
        <strain evidence="2 3">CCBAU 23252</strain>
    </source>
</reference>